<feature type="region of interest" description="Disordered" evidence="6">
    <location>
        <begin position="17"/>
        <end position="43"/>
    </location>
</feature>
<keyword evidence="4" id="KW-0238">DNA-binding</keyword>
<dbReference type="Gene3D" id="1.10.10.10">
    <property type="entry name" value="Winged helix-like DNA-binding domain superfamily/Winged helix DNA-binding domain"/>
    <property type="match status" value="1"/>
</dbReference>
<dbReference type="Gene3D" id="1.10.1740.10">
    <property type="match status" value="1"/>
</dbReference>
<name>A0A316EYG0_9BURK</name>
<keyword evidence="3" id="KW-0731">Sigma factor</keyword>
<keyword evidence="5" id="KW-0804">Transcription</keyword>
<comment type="caution">
    <text evidence="8">The sequence shown here is derived from an EMBL/GenBank/DDBJ whole genome shotgun (WGS) entry which is preliminary data.</text>
</comment>
<dbReference type="InterPro" id="IPR013249">
    <property type="entry name" value="RNA_pol_sigma70_r4_t2"/>
</dbReference>
<dbReference type="InterPro" id="IPR013325">
    <property type="entry name" value="RNA_pol_sigma_r2"/>
</dbReference>
<dbReference type="PANTHER" id="PTHR43133:SF8">
    <property type="entry name" value="RNA POLYMERASE SIGMA FACTOR HI_1459-RELATED"/>
    <property type="match status" value="1"/>
</dbReference>
<comment type="similarity">
    <text evidence="1">Belongs to the sigma-70 factor family. ECF subfamily.</text>
</comment>
<evidence type="ECO:0000256" key="1">
    <source>
        <dbReference type="ARBA" id="ARBA00010641"/>
    </source>
</evidence>
<dbReference type="GO" id="GO:0006352">
    <property type="term" value="P:DNA-templated transcription initiation"/>
    <property type="evidence" value="ECO:0007669"/>
    <property type="project" value="InterPro"/>
</dbReference>
<dbReference type="InterPro" id="IPR036388">
    <property type="entry name" value="WH-like_DNA-bd_sf"/>
</dbReference>
<keyword evidence="9" id="KW-1185">Reference proteome</keyword>
<evidence type="ECO:0000259" key="7">
    <source>
        <dbReference type="Pfam" id="PF08281"/>
    </source>
</evidence>
<feature type="domain" description="RNA polymerase sigma factor 70 region 4 type 2" evidence="7">
    <location>
        <begin position="134"/>
        <end position="184"/>
    </location>
</feature>
<keyword evidence="2" id="KW-0805">Transcription regulation</keyword>
<dbReference type="NCBIfam" id="TIGR02937">
    <property type="entry name" value="sigma70-ECF"/>
    <property type="match status" value="1"/>
</dbReference>
<feature type="compositionally biased region" description="Basic and acidic residues" evidence="6">
    <location>
        <begin position="22"/>
        <end position="36"/>
    </location>
</feature>
<dbReference type="EMBL" id="QGGT01000001">
    <property type="protein sequence ID" value="PWK36488.1"/>
    <property type="molecule type" value="Genomic_DNA"/>
</dbReference>
<dbReference type="SUPFAM" id="SSF88659">
    <property type="entry name" value="Sigma3 and sigma4 domains of RNA polymerase sigma factors"/>
    <property type="match status" value="1"/>
</dbReference>
<evidence type="ECO:0000256" key="3">
    <source>
        <dbReference type="ARBA" id="ARBA00023082"/>
    </source>
</evidence>
<evidence type="ECO:0000313" key="9">
    <source>
        <dbReference type="Proteomes" id="UP000245754"/>
    </source>
</evidence>
<dbReference type="Proteomes" id="UP000245754">
    <property type="component" value="Unassembled WGS sequence"/>
</dbReference>
<dbReference type="RefSeq" id="WP_109580314.1">
    <property type="nucleotide sequence ID" value="NZ_JACBYU010000002.1"/>
</dbReference>
<dbReference type="InterPro" id="IPR039425">
    <property type="entry name" value="RNA_pol_sigma-70-like"/>
</dbReference>
<evidence type="ECO:0000256" key="5">
    <source>
        <dbReference type="ARBA" id="ARBA00023163"/>
    </source>
</evidence>
<dbReference type="PANTHER" id="PTHR43133">
    <property type="entry name" value="RNA POLYMERASE ECF-TYPE SIGMA FACTO"/>
    <property type="match status" value="1"/>
</dbReference>
<dbReference type="OrthoDB" id="9797134at2"/>
<dbReference type="GO" id="GO:0016987">
    <property type="term" value="F:sigma factor activity"/>
    <property type="evidence" value="ECO:0007669"/>
    <property type="project" value="UniProtKB-KW"/>
</dbReference>
<reference evidence="8 9" key="1">
    <citation type="submission" date="2018-05" db="EMBL/GenBank/DDBJ databases">
        <title>Genomic Encyclopedia of Type Strains, Phase IV (KMG-V): Genome sequencing to study the core and pangenomes of soil and plant-associated prokaryotes.</title>
        <authorList>
            <person name="Whitman W."/>
        </authorList>
    </citation>
    <scope>NUCLEOTIDE SEQUENCE [LARGE SCALE GENOMIC DNA]</scope>
    <source>
        <strain evidence="8 9">SLV-132</strain>
    </source>
</reference>
<protein>
    <submittedName>
        <fullName evidence="8">RNA polymerase sigma-70 factor (ECF subfamily)</fullName>
    </submittedName>
</protein>
<dbReference type="Pfam" id="PF08281">
    <property type="entry name" value="Sigma70_r4_2"/>
    <property type="match status" value="1"/>
</dbReference>
<proteinExistence type="inferred from homology"/>
<dbReference type="AlphaFoldDB" id="A0A316EYG0"/>
<accession>A0A316EYG0</accession>
<dbReference type="InterPro" id="IPR013324">
    <property type="entry name" value="RNA_pol_sigma_r3/r4-like"/>
</dbReference>
<evidence type="ECO:0000256" key="6">
    <source>
        <dbReference type="SAM" id="MobiDB-lite"/>
    </source>
</evidence>
<sequence>MRLWSTPFNVSVASRTTMLSSRDGDDRHAAARHPDAPRATPLQPHADAAHNLARWLCGNARDADALAQASMRQAEAAIDGFHGERPRTWLLGLVHATWRAQQPPGTPQRDMLDPGMPSAGDPMLRLHEQDVHLVQAALERLPTAGRVAIVLRELEGLHYRDIAAITDTSREAVQATLSRARRQLAATIVLLRSSTP</sequence>
<dbReference type="InterPro" id="IPR014284">
    <property type="entry name" value="RNA_pol_sigma-70_dom"/>
</dbReference>
<dbReference type="SUPFAM" id="SSF88946">
    <property type="entry name" value="Sigma2 domain of RNA polymerase sigma factors"/>
    <property type="match status" value="1"/>
</dbReference>
<evidence type="ECO:0000256" key="2">
    <source>
        <dbReference type="ARBA" id="ARBA00023015"/>
    </source>
</evidence>
<gene>
    <name evidence="8" type="ORF">C7419_101344</name>
</gene>
<organism evidence="8 9">
    <name type="scientific">Cupriavidus plantarum</name>
    <dbReference type="NCBI Taxonomy" id="942865"/>
    <lineage>
        <taxon>Bacteria</taxon>
        <taxon>Pseudomonadati</taxon>
        <taxon>Pseudomonadota</taxon>
        <taxon>Betaproteobacteria</taxon>
        <taxon>Burkholderiales</taxon>
        <taxon>Burkholderiaceae</taxon>
        <taxon>Cupriavidus</taxon>
    </lineage>
</organism>
<dbReference type="CDD" id="cd06171">
    <property type="entry name" value="Sigma70_r4"/>
    <property type="match status" value="1"/>
</dbReference>
<evidence type="ECO:0000256" key="4">
    <source>
        <dbReference type="ARBA" id="ARBA00023125"/>
    </source>
</evidence>
<dbReference type="GO" id="GO:0003677">
    <property type="term" value="F:DNA binding"/>
    <property type="evidence" value="ECO:0007669"/>
    <property type="project" value="UniProtKB-KW"/>
</dbReference>
<evidence type="ECO:0000313" key="8">
    <source>
        <dbReference type="EMBL" id="PWK36488.1"/>
    </source>
</evidence>